<dbReference type="Proteomes" id="UP000271974">
    <property type="component" value="Unassembled WGS sequence"/>
</dbReference>
<dbReference type="AlphaFoldDB" id="A0A433SRB0"/>
<evidence type="ECO:0000313" key="1">
    <source>
        <dbReference type="EMBL" id="RUS71772.1"/>
    </source>
</evidence>
<dbReference type="Gene3D" id="1.20.920.60">
    <property type="match status" value="1"/>
</dbReference>
<protein>
    <submittedName>
        <fullName evidence="1">Uncharacterized protein</fullName>
    </submittedName>
</protein>
<comment type="caution">
    <text evidence="1">The sequence shown here is derived from an EMBL/GenBank/DDBJ whole genome shotgun (WGS) entry which is preliminary data.</text>
</comment>
<evidence type="ECO:0000313" key="2">
    <source>
        <dbReference type="Proteomes" id="UP000271974"/>
    </source>
</evidence>
<organism evidence="1 2">
    <name type="scientific">Elysia chlorotica</name>
    <name type="common">Eastern emerald elysia</name>
    <name type="synonym">Sea slug</name>
    <dbReference type="NCBI Taxonomy" id="188477"/>
    <lineage>
        <taxon>Eukaryota</taxon>
        <taxon>Metazoa</taxon>
        <taxon>Spiralia</taxon>
        <taxon>Lophotrochozoa</taxon>
        <taxon>Mollusca</taxon>
        <taxon>Gastropoda</taxon>
        <taxon>Heterobranchia</taxon>
        <taxon>Euthyneura</taxon>
        <taxon>Panpulmonata</taxon>
        <taxon>Sacoglossa</taxon>
        <taxon>Placobranchoidea</taxon>
        <taxon>Plakobranchidae</taxon>
        <taxon>Elysia</taxon>
    </lineage>
</organism>
<accession>A0A433SRB0</accession>
<dbReference type="OrthoDB" id="6114530at2759"/>
<dbReference type="PROSITE" id="PS00019">
    <property type="entry name" value="ACTININ_1"/>
    <property type="match status" value="1"/>
</dbReference>
<dbReference type="EMBL" id="RQTK01001161">
    <property type="protein sequence ID" value="RUS71772.1"/>
    <property type="molecule type" value="Genomic_DNA"/>
</dbReference>
<dbReference type="InterPro" id="IPR001589">
    <property type="entry name" value="Actinin_actin-bd_CS"/>
</dbReference>
<proteinExistence type="predicted"/>
<feature type="non-terminal residue" evidence="1">
    <location>
        <position position="1"/>
    </location>
</feature>
<keyword evidence="2" id="KW-1185">Reference proteome</keyword>
<gene>
    <name evidence="1" type="ORF">EGW08_020466</name>
</gene>
<name>A0A433SRB0_ELYCH</name>
<reference evidence="1 2" key="1">
    <citation type="submission" date="2019-01" db="EMBL/GenBank/DDBJ databases">
        <title>A draft genome assembly of the solar-powered sea slug Elysia chlorotica.</title>
        <authorList>
            <person name="Cai H."/>
            <person name="Li Q."/>
            <person name="Fang X."/>
            <person name="Li J."/>
            <person name="Curtis N.E."/>
            <person name="Altenburger A."/>
            <person name="Shibata T."/>
            <person name="Feng M."/>
            <person name="Maeda T."/>
            <person name="Schwartz J.A."/>
            <person name="Shigenobu S."/>
            <person name="Lundholm N."/>
            <person name="Nishiyama T."/>
            <person name="Yang H."/>
            <person name="Hasebe M."/>
            <person name="Li S."/>
            <person name="Pierce S.K."/>
            <person name="Wang J."/>
        </authorList>
    </citation>
    <scope>NUCLEOTIDE SEQUENCE [LARGE SCALE GENOMIC DNA]</scope>
    <source>
        <strain evidence="1">EC2010</strain>
        <tissue evidence="1">Whole organism of an adult</tissue>
    </source>
</reference>
<sequence>LREAVRRRHYSTLRDAIDAVECSPFAKELPNSVQAARLLLDELAYQACCWSGEPVEHSMGYSSISEVRRFKSPPGCVVDSVKACFLLVSTPPSEVKTWPMMRALLCRTGRDSLLVQMATFDPGKLSVTQYKKADSLIRRWSEREVSAVSFEAGTFWAWANSALNRKYNQIGKKPKK</sequence>